<dbReference type="Pfam" id="PF07896">
    <property type="entry name" value="DUF1674"/>
    <property type="match status" value="1"/>
</dbReference>
<dbReference type="PATRIC" id="fig|1121014.3.peg.215"/>
<reference evidence="4" key="1">
    <citation type="submission" date="2013-08" db="EMBL/GenBank/DDBJ databases">
        <title>Genome sequencing of Arenimonas donghaensis.</title>
        <authorList>
            <person name="Chen F."/>
            <person name="Wang G."/>
        </authorList>
    </citation>
    <scope>NUCLEOTIDE SEQUENCE [LARGE SCALE GENOMIC DNA]</scope>
    <source>
        <strain evidence="4">HO3-R19</strain>
    </source>
</reference>
<feature type="compositionally biased region" description="Basic and acidic residues" evidence="2">
    <location>
        <begin position="36"/>
        <end position="58"/>
    </location>
</feature>
<dbReference type="PANTHER" id="PTHR28524">
    <property type="entry name" value="SUCCINATE DEHYDROGENASE ASSEMBLY FACTOR 4, MITOCHONDRIAL"/>
    <property type="match status" value="1"/>
</dbReference>
<dbReference type="InterPro" id="IPR012875">
    <property type="entry name" value="SDHF4"/>
</dbReference>
<dbReference type="PANTHER" id="PTHR28524:SF3">
    <property type="entry name" value="SUCCINATE DEHYDROGENASE ASSEMBLY FACTOR 4, MITOCHONDRIAL"/>
    <property type="match status" value="1"/>
</dbReference>
<gene>
    <name evidence="3" type="ORF">N788_01105</name>
</gene>
<proteinExistence type="inferred from homology"/>
<evidence type="ECO:0000256" key="1">
    <source>
        <dbReference type="ARBA" id="ARBA00005701"/>
    </source>
</evidence>
<comment type="similarity">
    <text evidence="1">Belongs to the SDHAF4 family.</text>
</comment>
<evidence type="ECO:0000313" key="4">
    <source>
        <dbReference type="Proteomes" id="UP000029085"/>
    </source>
</evidence>
<dbReference type="AlphaFoldDB" id="A0A087MLP6"/>
<accession>A0A087MLP6</accession>
<evidence type="ECO:0008006" key="5">
    <source>
        <dbReference type="Google" id="ProtNLM"/>
    </source>
</evidence>
<protein>
    <recommendedName>
        <fullName evidence="5">DUF1674 domain-containing protein</fullName>
    </recommendedName>
</protein>
<evidence type="ECO:0000313" key="3">
    <source>
        <dbReference type="EMBL" id="KFL37799.1"/>
    </source>
</evidence>
<reference evidence="3 4" key="2">
    <citation type="journal article" date="2015" name="Stand. Genomic Sci.">
        <title>High quality draft genomic sequence of Arenimonas donghaensis DSM 18148(T).</title>
        <authorList>
            <person name="Chen F."/>
            <person name="Wang H."/>
            <person name="Cao Y."/>
            <person name="Li X."/>
            <person name="Wang G."/>
        </authorList>
    </citation>
    <scope>NUCLEOTIDE SEQUENCE [LARGE SCALE GENOMIC DNA]</scope>
    <source>
        <strain evidence="3 4">HO3-R19</strain>
    </source>
</reference>
<dbReference type="EMBL" id="AVCJ01000001">
    <property type="protein sequence ID" value="KFL37799.1"/>
    <property type="molecule type" value="Genomic_DNA"/>
</dbReference>
<evidence type="ECO:0000256" key="2">
    <source>
        <dbReference type="SAM" id="MobiDB-lite"/>
    </source>
</evidence>
<organism evidence="3 4">
    <name type="scientific">Arenimonas donghaensis DSM 18148 = HO3-R19</name>
    <dbReference type="NCBI Taxonomy" id="1121014"/>
    <lineage>
        <taxon>Bacteria</taxon>
        <taxon>Pseudomonadati</taxon>
        <taxon>Pseudomonadota</taxon>
        <taxon>Gammaproteobacteria</taxon>
        <taxon>Lysobacterales</taxon>
        <taxon>Lysobacteraceae</taxon>
        <taxon>Arenimonas</taxon>
    </lineage>
</organism>
<feature type="region of interest" description="Disordered" evidence="2">
    <location>
        <begin position="1"/>
        <end position="58"/>
    </location>
</feature>
<comment type="caution">
    <text evidence="3">The sequence shown here is derived from an EMBL/GenBank/DDBJ whole genome shotgun (WGS) entry which is preliminary data.</text>
</comment>
<dbReference type="Proteomes" id="UP000029085">
    <property type="component" value="Unassembled WGS sequence"/>
</dbReference>
<sequence length="58" mass="6069">MTTEPRIIGDTPARPETPDGGAGGNEAGKAPPAEIGGRDGPDPTRYGDWEKNGRCIDF</sequence>
<keyword evidence="4" id="KW-1185">Reference proteome</keyword>
<name>A0A087MLP6_9GAMM</name>
<dbReference type="RefSeq" id="WP_084695813.1">
    <property type="nucleotide sequence ID" value="NZ_AVCJ01000001.1"/>
</dbReference>
<dbReference type="STRING" id="1121014.N788_01105"/>